<dbReference type="PROSITE" id="PS51318">
    <property type="entry name" value="TAT"/>
    <property type="match status" value="1"/>
</dbReference>
<comment type="caution">
    <text evidence="1">The sequence shown here is derived from an EMBL/GenBank/DDBJ whole genome shotgun (WGS) entry which is preliminary data.</text>
</comment>
<dbReference type="SUPFAM" id="SSF101898">
    <property type="entry name" value="NHL repeat"/>
    <property type="match status" value="1"/>
</dbReference>
<evidence type="ECO:0000313" key="2">
    <source>
        <dbReference type="Proteomes" id="UP000659223"/>
    </source>
</evidence>
<protein>
    <submittedName>
        <fullName evidence="1">Uncharacterized protein</fullName>
    </submittedName>
</protein>
<proteinExistence type="predicted"/>
<accession>A0ABQ2Y954</accession>
<gene>
    <name evidence="1" type="ORF">GCM10010324_20190</name>
</gene>
<dbReference type="InterPro" id="IPR006311">
    <property type="entry name" value="TAT_signal"/>
</dbReference>
<keyword evidence="2" id="KW-1185">Reference proteome</keyword>
<reference evidence="2" key="1">
    <citation type="journal article" date="2019" name="Int. J. Syst. Evol. Microbiol.">
        <title>The Global Catalogue of Microorganisms (GCM) 10K type strain sequencing project: providing services to taxonomists for standard genome sequencing and annotation.</title>
        <authorList>
            <consortium name="The Broad Institute Genomics Platform"/>
            <consortium name="The Broad Institute Genome Sequencing Center for Infectious Disease"/>
            <person name="Wu L."/>
            <person name="Ma J."/>
        </authorList>
    </citation>
    <scope>NUCLEOTIDE SEQUENCE [LARGE SCALE GENOMIC DNA]</scope>
    <source>
        <strain evidence="2">JCM 4586</strain>
    </source>
</reference>
<dbReference type="EMBL" id="BMUT01000003">
    <property type="protein sequence ID" value="GGX74794.1"/>
    <property type="molecule type" value="Genomic_DNA"/>
</dbReference>
<sequence length="409" mass="44004">MDATPNNRTHQEGNLDRRTFHRRLTSLGSLAAAGTLLGMPGTATAVPRYRNVASPPAGPSRRTVVEYELPPAEETHEIVKMPGRPMALVSQMSNSRLVKLQLDARTEQVTAVKAFPLGSSDAMLHGLAVSSRHPGRIWATHEGADRLLLVDPRADSLEAAPRVEREIAVPDGGRGPHYVNEYGDTLWVTLKGSDQVLALDHTRPGRHRLFDAEPHPIFAAQHPVSGDFYVSQDGASSLLRIDPHSGRTSQIPVPAEQGSTPVGLISGPGGIWVVLLGTAKAGTGTFGRIDADGQIAWHRLSDPLGRSAWLLHLAFDPPGTAREPGLWLLASTIVSEQARDLIIRVRFDPSCARVTGEEYAALPTQLCKAHRLLPLENSVLATELTSARVAQLISARHCRSAAAAAPRTS</sequence>
<organism evidence="1 2">
    <name type="scientific">Streptomyces hiroshimensis</name>
    <dbReference type="NCBI Taxonomy" id="66424"/>
    <lineage>
        <taxon>Bacteria</taxon>
        <taxon>Bacillati</taxon>
        <taxon>Actinomycetota</taxon>
        <taxon>Actinomycetes</taxon>
        <taxon>Kitasatosporales</taxon>
        <taxon>Streptomycetaceae</taxon>
        <taxon>Streptomyces</taxon>
    </lineage>
</organism>
<dbReference type="Proteomes" id="UP000659223">
    <property type="component" value="Unassembled WGS sequence"/>
</dbReference>
<dbReference type="Gene3D" id="2.130.10.10">
    <property type="entry name" value="YVTN repeat-like/Quinoprotein amine dehydrogenase"/>
    <property type="match status" value="1"/>
</dbReference>
<dbReference type="InterPro" id="IPR015943">
    <property type="entry name" value="WD40/YVTN_repeat-like_dom_sf"/>
</dbReference>
<name>A0ABQ2Y954_9ACTN</name>
<evidence type="ECO:0000313" key="1">
    <source>
        <dbReference type="EMBL" id="GGX74794.1"/>
    </source>
</evidence>